<feature type="active site" description="Proton donor" evidence="2">
    <location>
        <position position="408"/>
    </location>
</feature>
<dbReference type="SMART" id="SM00835">
    <property type="entry name" value="Cupin_1"/>
    <property type="match status" value="2"/>
</dbReference>
<feature type="chain" id="PRO_5043765613" description="Cupin type-1 domain-containing protein" evidence="5">
    <location>
        <begin position="20"/>
        <end position="461"/>
    </location>
</feature>
<proteinExistence type="predicted"/>
<gene>
    <name evidence="7" type="ORF">TWF696_005636</name>
</gene>
<dbReference type="GO" id="GO:0033609">
    <property type="term" value="P:oxalate metabolic process"/>
    <property type="evidence" value="ECO:0007669"/>
    <property type="project" value="InterPro"/>
</dbReference>
<feature type="binding site" evidence="3">
    <location>
        <position position="210"/>
    </location>
    <ligand>
        <name>Mn(2+)</name>
        <dbReference type="ChEBI" id="CHEBI:29035"/>
        <label>1</label>
    </ligand>
</feature>
<sequence length="461" mass="51150">MKLVDILLYLPILRPIALAGPIASSDSEKRVLPEVDDPLAGITSEVYPREYLEDVFRRRTTAKHLRVKRNDQAPEPNPQPIRGEFGAPILAGTNPELDRQQPDHIHPPATDNGNVPNLKWAFSDSKTRLLKGGWVREQLVTDLPPSKDIAAAQQHLVKGAIRELHWHRVAEWGIVFNGSILVSAVDENGKNTAEVLNQWDIWYFPKGVGHAVQGLADQNEYLLVFDSGDFEATGTTFNIVDWLVHAPPEVLGKNFGVNATEVFKNLPASNPYIKNANVSSTLTPPKSPSGELKGDSSYVYKLSEVGFKSVPGGAGTLNIIDSRNFPVSTTIAATVVRVEPKGLREFHWHPNADEWLYFHSGTARATVFQGNALARTFDFRPGDTAVFPDNTGHYIENTSETEELVWVEIYKSDRVADIPLSQWLALTPPDLVAQLLNVSPEFVKAISKTKQVLVNQKTFHH</sequence>
<feature type="region of interest" description="Disordered" evidence="4">
    <location>
        <begin position="91"/>
        <end position="117"/>
    </location>
</feature>
<dbReference type="GO" id="GO:0046872">
    <property type="term" value="F:metal ion binding"/>
    <property type="evidence" value="ECO:0007669"/>
    <property type="project" value="UniProtKB-KW"/>
</dbReference>
<feature type="signal peptide" evidence="5">
    <location>
        <begin position="1"/>
        <end position="19"/>
    </location>
</feature>
<organism evidence="7 8">
    <name type="scientific">Orbilia brochopaga</name>
    <dbReference type="NCBI Taxonomy" id="3140254"/>
    <lineage>
        <taxon>Eukaryota</taxon>
        <taxon>Fungi</taxon>
        <taxon>Dikarya</taxon>
        <taxon>Ascomycota</taxon>
        <taxon>Pezizomycotina</taxon>
        <taxon>Orbiliomycetes</taxon>
        <taxon>Orbiliales</taxon>
        <taxon>Orbiliaceae</taxon>
        <taxon>Orbilia</taxon>
    </lineage>
</organism>
<dbReference type="NCBIfam" id="TIGR03404">
    <property type="entry name" value="bicupin_oxalic"/>
    <property type="match status" value="1"/>
</dbReference>
<evidence type="ECO:0000256" key="1">
    <source>
        <dbReference type="ARBA" id="ARBA00022723"/>
    </source>
</evidence>
<evidence type="ECO:0000259" key="6">
    <source>
        <dbReference type="SMART" id="SM00835"/>
    </source>
</evidence>
<feature type="binding site" evidence="3">
    <location>
        <position position="165"/>
    </location>
    <ligand>
        <name>Mn(2+)</name>
        <dbReference type="ChEBI" id="CHEBI:29035"/>
        <label>1</label>
    </ligand>
</feature>
<evidence type="ECO:0000256" key="4">
    <source>
        <dbReference type="SAM" id="MobiDB-lite"/>
    </source>
</evidence>
<dbReference type="PANTHER" id="PTHR35848:SF9">
    <property type="entry name" value="SLL1358 PROTEIN"/>
    <property type="match status" value="1"/>
</dbReference>
<feature type="binding site" evidence="3">
    <location>
        <position position="171"/>
    </location>
    <ligand>
        <name>Mn(2+)</name>
        <dbReference type="ChEBI" id="CHEBI:29035"/>
        <label>1</label>
    </ligand>
</feature>
<dbReference type="CDD" id="cd20305">
    <property type="entry name" value="cupin_OxDC_C"/>
    <property type="match status" value="1"/>
</dbReference>
<dbReference type="InterPro" id="IPR006045">
    <property type="entry name" value="Cupin_1"/>
</dbReference>
<keyword evidence="1 3" id="KW-0479">Metal-binding</keyword>
<dbReference type="Pfam" id="PF00190">
    <property type="entry name" value="Cupin_1"/>
    <property type="match status" value="2"/>
</dbReference>
<protein>
    <recommendedName>
        <fullName evidence="6">Cupin type-1 domain-containing protein</fullName>
    </recommendedName>
</protein>
<reference evidence="7 8" key="1">
    <citation type="submission" date="2019-10" db="EMBL/GenBank/DDBJ databases">
        <authorList>
            <person name="Palmer J.M."/>
        </authorList>
    </citation>
    <scope>NUCLEOTIDE SEQUENCE [LARGE SCALE GENOMIC DNA]</scope>
    <source>
        <strain evidence="7 8">TWF696</strain>
    </source>
</reference>
<evidence type="ECO:0000256" key="5">
    <source>
        <dbReference type="SAM" id="SignalP"/>
    </source>
</evidence>
<evidence type="ECO:0000313" key="7">
    <source>
        <dbReference type="EMBL" id="KAK6353674.1"/>
    </source>
</evidence>
<feature type="binding site" evidence="3">
    <location>
        <position position="347"/>
    </location>
    <ligand>
        <name>Mn(2+)</name>
        <dbReference type="ChEBI" id="CHEBI:29035"/>
        <label>2</label>
    </ligand>
</feature>
<evidence type="ECO:0000313" key="8">
    <source>
        <dbReference type="Proteomes" id="UP001375240"/>
    </source>
</evidence>
<feature type="binding site" evidence="3">
    <location>
        <position position="354"/>
    </location>
    <ligand>
        <name>Mn(2+)</name>
        <dbReference type="ChEBI" id="CHEBI:29035"/>
        <label>2</label>
    </ligand>
</feature>
<comment type="cofactor">
    <cofactor evidence="3">
        <name>Mn(2+)</name>
        <dbReference type="ChEBI" id="CHEBI:29035"/>
    </cofactor>
    <text evidence="3">Binds 2 manganese ions per subunit.</text>
</comment>
<keyword evidence="3" id="KW-0464">Manganese</keyword>
<feature type="binding site" evidence="3">
    <location>
        <position position="393"/>
    </location>
    <ligand>
        <name>Mn(2+)</name>
        <dbReference type="ChEBI" id="CHEBI:29035"/>
        <label>2</label>
    </ligand>
</feature>
<accession>A0AAV9V2M0</accession>
<feature type="domain" description="Cupin type-1" evidence="6">
    <location>
        <begin position="300"/>
        <end position="444"/>
    </location>
</feature>
<dbReference type="PANTHER" id="PTHR35848">
    <property type="entry name" value="OXALATE-BINDING PROTEIN"/>
    <property type="match status" value="1"/>
</dbReference>
<dbReference type="AlphaFoldDB" id="A0AAV9V2M0"/>
<evidence type="ECO:0000256" key="2">
    <source>
        <dbReference type="PIRSR" id="PIRSR617774-1"/>
    </source>
</evidence>
<dbReference type="Proteomes" id="UP001375240">
    <property type="component" value="Unassembled WGS sequence"/>
</dbReference>
<feature type="binding site" evidence="3">
    <location>
        <position position="349"/>
    </location>
    <ligand>
        <name>Mn(2+)</name>
        <dbReference type="ChEBI" id="CHEBI:29035"/>
        <label>2</label>
    </ligand>
</feature>
<keyword evidence="5" id="KW-0732">Signal</keyword>
<name>A0AAV9V2M0_9PEZI</name>
<dbReference type="EMBL" id="JAVHNQ010000003">
    <property type="protein sequence ID" value="KAK6353674.1"/>
    <property type="molecule type" value="Genomic_DNA"/>
</dbReference>
<keyword evidence="8" id="KW-1185">Reference proteome</keyword>
<dbReference type="InterPro" id="IPR051610">
    <property type="entry name" value="GPI/OXD"/>
</dbReference>
<dbReference type="SUPFAM" id="SSF51182">
    <property type="entry name" value="RmlC-like cupins"/>
    <property type="match status" value="1"/>
</dbReference>
<feature type="binding site" evidence="3">
    <location>
        <position position="167"/>
    </location>
    <ligand>
        <name>Mn(2+)</name>
        <dbReference type="ChEBI" id="CHEBI:29035"/>
        <label>1</label>
    </ligand>
</feature>
<feature type="domain" description="Cupin type-1" evidence="6">
    <location>
        <begin position="119"/>
        <end position="263"/>
    </location>
</feature>
<dbReference type="InterPro" id="IPR011051">
    <property type="entry name" value="RmlC_Cupin_sf"/>
</dbReference>
<dbReference type="InterPro" id="IPR014710">
    <property type="entry name" value="RmlC-like_jellyroll"/>
</dbReference>
<dbReference type="Gene3D" id="2.60.120.10">
    <property type="entry name" value="Jelly Rolls"/>
    <property type="match status" value="2"/>
</dbReference>
<evidence type="ECO:0000256" key="3">
    <source>
        <dbReference type="PIRSR" id="PIRSR617774-2"/>
    </source>
</evidence>
<feature type="compositionally biased region" description="Basic and acidic residues" evidence="4">
    <location>
        <begin position="96"/>
        <end position="106"/>
    </location>
</feature>
<dbReference type="InterPro" id="IPR017774">
    <property type="entry name" value="Bicupin_oxalate_deCO2ase/Oxase"/>
</dbReference>
<comment type="caution">
    <text evidence="7">The sequence shown here is derived from an EMBL/GenBank/DDBJ whole genome shotgun (WGS) entry which is preliminary data.</text>
</comment>